<dbReference type="Pfam" id="PF20118">
    <property type="entry name" value="DUF6508"/>
    <property type="match status" value="1"/>
</dbReference>
<sequence length="133" mass="15722">MPYDAKITSAELDRLLPFLNVLQDPNQPLSAASCGYRFETEVVRNFVQELSDTGFMMVFDWSSWVAEHEIYRDIDRDIEDHLMQADLETLRKLVTSYVRGDRFTEGVWIRVLENGKMTQILKRLKMLREEMQE</sequence>
<evidence type="ECO:0000313" key="2">
    <source>
        <dbReference type="Proteomes" id="UP000679779"/>
    </source>
</evidence>
<dbReference type="Proteomes" id="UP000679779">
    <property type="component" value="Unassembled WGS sequence"/>
</dbReference>
<gene>
    <name evidence="1" type="ORF">J2TS6_09410</name>
</gene>
<protein>
    <submittedName>
        <fullName evidence="1">Uncharacterized protein</fullName>
    </submittedName>
</protein>
<reference evidence="1" key="1">
    <citation type="submission" date="2021-03" db="EMBL/GenBank/DDBJ databases">
        <title>Antimicrobial resistance genes in bacteria isolated from Japanese honey, and their potential for conferring macrolide and lincosamide resistance in the American foulbrood pathogen Paenibacillus larvae.</title>
        <authorList>
            <person name="Okamoto M."/>
            <person name="Kumagai M."/>
            <person name="Kanamori H."/>
            <person name="Takamatsu D."/>
        </authorList>
    </citation>
    <scope>NUCLEOTIDE SEQUENCE</scope>
    <source>
        <strain evidence="1">J2TS6</strain>
    </source>
</reference>
<dbReference type="EMBL" id="BORQ01000001">
    <property type="protein sequence ID" value="GIO29800.1"/>
    <property type="molecule type" value="Genomic_DNA"/>
</dbReference>
<accession>A0A920C8C4</accession>
<comment type="caution">
    <text evidence="1">The sequence shown here is derived from an EMBL/GenBank/DDBJ whole genome shotgun (WGS) entry which is preliminary data.</text>
</comment>
<name>A0A920C8C4_9BACL</name>
<proteinExistence type="predicted"/>
<keyword evidence="2" id="KW-1185">Reference proteome</keyword>
<dbReference type="AlphaFoldDB" id="A0A920C8C4"/>
<organism evidence="1 2">
    <name type="scientific">Paenibacillus albilobatus</name>
    <dbReference type="NCBI Taxonomy" id="2716884"/>
    <lineage>
        <taxon>Bacteria</taxon>
        <taxon>Bacillati</taxon>
        <taxon>Bacillota</taxon>
        <taxon>Bacilli</taxon>
        <taxon>Bacillales</taxon>
        <taxon>Paenibacillaceae</taxon>
        <taxon>Paenibacillus</taxon>
    </lineage>
</organism>
<evidence type="ECO:0000313" key="1">
    <source>
        <dbReference type="EMBL" id="GIO29800.1"/>
    </source>
</evidence>
<dbReference type="InterPro" id="IPR045425">
    <property type="entry name" value="DUF6508"/>
</dbReference>
<dbReference type="RefSeq" id="WP_160037548.1">
    <property type="nucleotide sequence ID" value="NZ_BORQ01000001.1"/>
</dbReference>